<evidence type="ECO:0000256" key="4">
    <source>
        <dbReference type="ARBA" id="ARBA00022692"/>
    </source>
</evidence>
<evidence type="ECO:0000259" key="12">
    <source>
        <dbReference type="PROSITE" id="PS50929"/>
    </source>
</evidence>
<evidence type="ECO:0000256" key="6">
    <source>
        <dbReference type="ARBA" id="ARBA00022840"/>
    </source>
</evidence>
<dbReference type="PROSITE" id="PS50893">
    <property type="entry name" value="ABC_TRANSPORTER_2"/>
    <property type="match status" value="1"/>
</dbReference>
<dbReference type="PROSITE" id="PS50929">
    <property type="entry name" value="ABC_TM1F"/>
    <property type="match status" value="1"/>
</dbReference>
<dbReference type="InterPro" id="IPR017871">
    <property type="entry name" value="ABC_transporter-like_CS"/>
</dbReference>
<feature type="domain" description="ABC transmembrane type-1" evidence="12">
    <location>
        <begin position="50"/>
        <end position="333"/>
    </location>
</feature>
<dbReference type="Pfam" id="PF00005">
    <property type="entry name" value="ABC_tran"/>
    <property type="match status" value="1"/>
</dbReference>
<feature type="domain" description="ABC transporter" evidence="11">
    <location>
        <begin position="385"/>
        <end position="620"/>
    </location>
</feature>
<evidence type="ECO:0000313" key="14">
    <source>
        <dbReference type="Proteomes" id="UP000619260"/>
    </source>
</evidence>
<feature type="transmembrane region" description="Helical" evidence="10">
    <location>
        <begin position="42"/>
        <end position="65"/>
    </location>
</feature>
<dbReference type="AlphaFoldDB" id="A0A8J3YN28"/>
<dbReference type="PROSITE" id="PS00211">
    <property type="entry name" value="ABC_TRANSPORTER_1"/>
    <property type="match status" value="1"/>
</dbReference>
<keyword evidence="14" id="KW-1185">Reference proteome</keyword>
<evidence type="ECO:0000256" key="9">
    <source>
        <dbReference type="ARBA" id="ARBA00061644"/>
    </source>
</evidence>
<name>A0A8J3YN28_9ACTN</name>
<evidence type="ECO:0000256" key="3">
    <source>
        <dbReference type="ARBA" id="ARBA00022475"/>
    </source>
</evidence>
<accession>A0A8J3YN28</accession>
<gene>
    <name evidence="13" type="ORF">Val02_43330</name>
</gene>
<evidence type="ECO:0000313" key="13">
    <source>
        <dbReference type="EMBL" id="GIJ47447.1"/>
    </source>
</evidence>
<dbReference type="FunFam" id="3.40.50.300:FF:000299">
    <property type="entry name" value="ABC transporter ATP-binding protein/permease"/>
    <property type="match status" value="1"/>
</dbReference>
<keyword evidence="7 10" id="KW-1133">Transmembrane helix</keyword>
<dbReference type="GO" id="GO:0005524">
    <property type="term" value="F:ATP binding"/>
    <property type="evidence" value="ECO:0007669"/>
    <property type="project" value="UniProtKB-KW"/>
</dbReference>
<protein>
    <submittedName>
        <fullName evidence="13">ABC transporter ATP-binding protein</fullName>
    </submittedName>
</protein>
<dbReference type="InterPro" id="IPR039421">
    <property type="entry name" value="Type_1_exporter"/>
</dbReference>
<keyword evidence="2" id="KW-0813">Transport</keyword>
<dbReference type="Gene3D" id="1.20.1560.10">
    <property type="entry name" value="ABC transporter type 1, transmembrane domain"/>
    <property type="match status" value="1"/>
</dbReference>
<dbReference type="SMART" id="SM00382">
    <property type="entry name" value="AAA"/>
    <property type="match status" value="1"/>
</dbReference>
<evidence type="ECO:0000256" key="1">
    <source>
        <dbReference type="ARBA" id="ARBA00004651"/>
    </source>
</evidence>
<dbReference type="EMBL" id="BOPF01000015">
    <property type="protein sequence ID" value="GIJ47447.1"/>
    <property type="molecule type" value="Genomic_DNA"/>
</dbReference>
<proteinExistence type="inferred from homology"/>
<keyword evidence="3" id="KW-1003">Cell membrane</keyword>
<dbReference type="SUPFAM" id="SSF90123">
    <property type="entry name" value="ABC transporter transmembrane region"/>
    <property type="match status" value="1"/>
</dbReference>
<evidence type="ECO:0000256" key="2">
    <source>
        <dbReference type="ARBA" id="ARBA00022448"/>
    </source>
</evidence>
<dbReference type="PANTHER" id="PTHR43394:SF1">
    <property type="entry name" value="ATP-BINDING CASSETTE SUB-FAMILY B MEMBER 10, MITOCHONDRIAL"/>
    <property type="match status" value="1"/>
</dbReference>
<dbReference type="Proteomes" id="UP000619260">
    <property type="component" value="Unassembled WGS sequence"/>
</dbReference>
<comment type="subcellular location">
    <subcellularLocation>
        <location evidence="1">Cell membrane</location>
        <topology evidence="1">Multi-pass membrane protein</topology>
    </subcellularLocation>
</comment>
<dbReference type="InterPro" id="IPR036640">
    <property type="entry name" value="ABC1_TM_sf"/>
</dbReference>
<feature type="transmembrane region" description="Helical" evidence="10">
    <location>
        <begin position="274"/>
        <end position="296"/>
    </location>
</feature>
<dbReference type="InterPro" id="IPR003439">
    <property type="entry name" value="ABC_transporter-like_ATP-bd"/>
</dbReference>
<comment type="caution">
    <text evidence="13">The sequence shown here is derived from an EMBL/GenBank/DDBJ whole genome shotgun (WGS) entry which is preliminary data.</text>
</comment>
<evidence type="ECO:0000256" key="7">
    <source>
        <dbReference type="ARBA" id="ARBA00022989"/>
    </source>
</evidence>
<evidence type="ECO:0000256" key="10">
    <source>
        <dbReference type="SAM" id="Phobius"/>
    </source>
</evidence>
<evidence type="ECO:0000256" key="5">
    <source>
        <dbReference type="ARBA" id="ARBA00022741"/>
    </source>
</evidence>
<keyword evidence="6 13" id="KW-0067">ATP-binding</keyword>
<dbReference type="InterPro" id="IPR003593">
    <property type="entry name" value="AAA+_ATPase"/>
</dbReference>
<dbReference type="CDD" id="cd18550">
    <property type="entry name" value="ABC_6TM_exporter_like"/>
    <property type="match status" value="1"/>
</dbReference>
<feature type="transmembrane region" description="Helical" evidence="10">
    <location>
        <begin position="85"/>
        <end position="105"/>
    </location>
</feature>
<feature type="transmembrane region" description="Helical" evidence="10">
    <location>
        <begin position="159"/>
        <end position="178"/>
    </location>
</feature>
<keyword evidence="8 10" id="KW-0472">Membrane</keyword>
<sequence length="646" mass="69437">MGMAGSGGGWNMLGSLRREGELKGKKVGAATARRVAAFAKPYLGQISVFLLTVVIGAGIGVATPVLAGDVVNTIGKGGPDAGGTVVRIAFLIAGLAVVDALLSLAQRWYSARIGEGIIYHLRTRVYDHVQRMPVQFFTRTQTGALVSRLNNDVEGAQRAFTSTLSGVVSNVIQLVLTAGVMLTLSWRITALSLVLLPVFILPARRVGRRLAEITREAYQLNATMNATMTERFGVAGALLVKLFARPESEAERFADRAARVRDIGVQSAMYSRTFFVAMLLVASLAQALTYGLGGWYAVNGQISAGTVVTLALLLTRLYGPLTALSNVRVDVMSALVSFERVFEVLDLAPSIDERPDAKPLPPGTSRVEFRDVTFRYPSAAEVSLASLEDVAVLDRRVDEPVLRGVSFTVEPGQLVALVGHSGAGKSTTAMLLPRVYDVTDGAVLLGDTDVRDVTLQSLRDTVGVVTQDSHLFHETIAENLRYAKPDATDDELWTALRRAQIEDLVRAVPDGLDTVVGERGYRFSGGEKQRIAIARLLLKAPSVVILDEATAHLDSESEAAVQRALAEALTGRTALVIAHRLSTVREADQILVLDEGRIVERGTHEELVRRDGLYAELYRTQFAVAGGDGQMIRSAPPSIATATPLT</sequence>
<dbReference type="Pfam" id="PF00664">
    <property type="entry name" value="ABC_membrane"/>
    <property type="match status" value="1"/>
</dbReference>
<dbReference type="PANTHER" id="PTHR43394">
    <property type="entry name" value="ATP-DEPENDENT PERMEASE MDL1, MITOCHONDRIAL"/>
    <property type="match status" value="1"/>
</dbReference>
<dbReference type="SUPFAM" id="SSF52540">
    <property type="entry name" value="P-loop containing nucleoside triphosphate hydrolases"/>
    <property type="match status" value="1"/>
</dbReference>
<keyword evidence="5" id="KW-0547">Nucleotide-binding</keyword>
<comment type="similarity">
    <text evidence="9">Belongs to the ABC transporter superfamily. Lipid exporter (TC 3.A.1.106) family.</text>
</comment>
<organism evidence="13 14">
    <name type="scientific">Virgisporangium aliadipatigenens</name>
    <dbReference type="NCBI Taxonomy" id="741659"/>
    <lineage>
        <taxon>Bacteria</taxon>
        <taxon>Bacillati</taxon>
        <taxon>Actinomycetota</taxon>
        <taxon>Actinomycetes</taxon>
        <taxon>Micromonosporales</taxon>
        <taxon>Micromonosporaceae</taxon>
        <taxon>Virgisporangium</taxon>
    </lineage>
</organism>
<dbReference type="InterPro" id="IPR027417">
    <property type="entry name" value="P-loop_NTPase"/>
</dbReference>
<evidence type="ECO:0000259" key="11">
    <source>
        <dbReference type="PROSITE" id="PS50893"/>
    </source>
</evidence>
<reference evidence="13" key="1">
    <citation type="submission" date="2021-01" db="EMBL/GenBank/DDBJ databases">
        <title>Whole genome shotgun sequence of Virgisporangium aliadipatigenens NBRC 105644.</title>
        <authorList>
            <person name="Komaki H."/>
            <person name="Tamura T."/>
        </authorList>
    </citation>
    <scope>NUCLEOTIDE SEQUENCE</scope>
    <source>
        <strain evidence="13">NBRC 105644</strain>
    </source>
</reference>
<dbReference type="InterPro" id="IPR011527">
    <property type="entry name" value="ABC1_TM_dom"/>
</dbReference>
<evidence type="ECO:0000256" key="8">
    <source>
        <dbReference type="ARBA" id="ARBA00023136"/>
    </source>
</evidence>
<dbReference type="GO" id="GO:0016887">
    <property type="term" value="F:ATP hydrolysis activity"/>
    <property type="evidence" value="ECO:0007669"/>
    <property type="project" value="InterPro"/>
</dbReference>
<dbReference type="GO" id="GO:0015421">
    <property type="term" value="F:ABC-type oligopeptide transporter activity"/>
    <property type="evidence" value="ECO:0007669"/>
    <property type="project" value="TreeGrafter"/>
</dbReference>
<dbReference type="Gene3D" id="3.40.50.300">
    <property type="entry name" value="P-loop containing nucleotide triphosphate hydrolases"/>
    <property type="match status" value="1"/>
</dbReference>
<dbReference type="GO" id="GO:0005886">
    <property type="term" value="C:plasma membrane"/>
    <property type="evidence" value="ECO:0007669"/>
    <property type="project" value="UniProtKB-SubCell"/>
</dbReference>
<keyword evidence="4 10" id="KW-0812">Transmembrane</keyword>
<feature type="transmembrane region" description="Helical" evidence="10">
    <location>
        <begin position="184"/>
        <end position="203"/>
    </location>
</feature>